<reference evidence="2 3" key="1">
    <citation type="journal article" date="2023" name="G3 (Bethesda)">
        <title>A chromosome-length genome assembly and annotation of blackberry (Rubus argutus, cv. 'Hillquist').</title>
        <authorList>
            <person name="Bruna T."/>
            <person name="Aryal R."/>
            <person name="Dudchenko O."/>
            <person name="Sargent D.J."/>
            <person name="Mead D."/>
            <person name="Buti M."/>
            <person name="Cavallini A."/>
            <person name="Hytonen T."/>
            <person name="Andres J."/>
            <person name="Pham M."/>
            <person name="Weisz D."/>
            <person name="Mascagni F."/>
            <person name="Usai G."/>
            <person name="Natali L."/>
            <person name="Bassil N."/>
            <person name="Fernandez G.E."/>
            <person name="Lomsadze A."/>
            <person name="Armour M."/>
            <person name="Olukolu B."/>
            <person name="Poorten T."/>
            <person name="Britton C."/>
            <person name="Davik J."/>
            <person name="Ashrafi H."/>
            <person name="Aiden E.L."/>
            <person name="Borodovsky M."/>
            <person name="Worthington M."/>
        </authorList>
    </citation>
    <scope>NUCLEOTIDE SEQUENCE [LARGE SCALE GENOMIC DNA]</scope>
    <source>
        <strain evidence="2">PI 553951</strain>
    </source>
</reference>
<organism evidence="2 3">
    <name type="scientific">Rubus argutus</name>
    <name type="common">Southern blackberry</name>
    <dbReference type="NCBI Taxonomy" id="59490"/>
    <lineage>
        <taxon>Eukaryota</taxon>
        <taxon>Viridiplantae</taxon>
        <taxon>Streptophyta</taxon>
        <taxon>Embryophyta</taxon>
        <taxon>Tracheophyta</taxon>
        <taxon>Spermatophyta</taxon>
        <taxon>Magnoliopsida</taxon>
        <taxon>eudicotyledons</taxon>
        <taxon>Gunneridae</taxon>
        <taxon>Pentapetalae</taxon>
        <taxon>rosids</taxon>
        <taxon>fabids</taxon>
        <taxon>Rosales</taxon>
        <taxon>Rosaceae</taxon>
        <taxon>Rosoideae</taxon>
        <taxon>Rosoideae incertae sedis</taxon>
        <taxon>Rubus</taxon>
    </lineage>
</organism>
<evidence type="ECO:0000313" key="2">
    <source>
        <dbReference type="EMBL" id="KAK9938284.1"/>
    </source>
</evidence>
<comment type="caution">
    <text evidence="2">The sequence shown here is derived from an EMBL/GenBank/DDBJ whole genome shotgun (WGS) entry which is preliminary data.</text>
</comment>
<dbReference type="EMBL" id="JBEDUW010000003">
    <property type="protein sequence ID" value="KAK9938284.1"/>
    <property type="molecule type" value="Genomic_DNA"/>
</dbReference>
<dbReference type="Proteomes" id="UP001457282">
    <property type="component" value="Unassembled WGS sequence"/>
</dbReference>
<proteinExistence type="predicted"/>
<evidence type="ECO:0000313" key="3">
    <source>
        <dbReference type="Proteomes" id="UP001457282"/>
    </source>
</evidence>
<dbReference type="AlphaFoldDB" id="A0AAW1XPJ8"/>
<name>A0AAW1XPJ8_RUBAR</name>
<feature type="region of interest" description="Disordered" evidence="1">
    <location>
        <begin position="45"/>
        <end position="96"/>
    </location>
</feature>
<accession>A0AAW1XPJ8</accession>
<protein>
    <submittedName>
        <fullName evidence="2">Uncharacterized protein</fullName>
    </submittedName>
</protein>
<gene>
    <name evidence="2" type="ORF">M0R45_015034</name>
</gene>
<sequence>MVTKLFLRPHSLPLFTLHSKILFPKIPSLPKRFLILSPLSSSSTSLHLHPKPQISDPNHSYGPSLHKGTKPPIPISHSPLNKGQQQQQAIEEENEENLIDEESFSRVFNIAALRVPAKDCFALESRLRGHLLNWPRGRNIG</sequence>
<keyword evidence="3" id="KW-1185">Reference proteome</keyword>
<evidence type="ECO:0000256" key="1">
    <source>
        <dbReference type="SAM" id="MobiDB-lite"/>
    </source>
</evidence>